<feature type="region of interest" description="Disordered" evidence="1">
    <location>
        <begin position="116"/>
        <end position="203"/>
    </location>
</feature>
<evidence type="ECO:0000313" key="3">
    <source>
        <dbReference type="Proteomes" id="UP000189299"/>
    </source>
</evidence>
<feature type="compositionally biased region" description="Low complexity" evidence="1">
    <location>
        <begin position="29"/>
        <end position="40"/>
    </location>
</feature>
<comment type="caution">
    <text evidence="2">The sequence shown here is derived from an EMBL/GenBank/DDBJ whole genome shotgun (WGS) entry which is preliminary data.</text>
</comment>
<proteinExistence type="predicted"/>
<protein>
    <submittedName>
        <fullName evidence="2">Uncharacterized protein</fullName>
    </submittedName>
</protein>
<sequence>MGRVRKLIDKFEKFVKNKVSKKPKELPQKKQVPQPQSQPQHYGAMLEEMVKLLPQKEHQRPLVFFQEYSQVHDQVFQKEEEHIYDEIDPESIYDPVTKEPIYDQVSDEGLYVTITQENFKSEEPKKETPKKPLRRKLLQPHTYENTSPKKEPIYDQVSGAGKPVIPPKPKLTKEFLEEMKQKSHRKNQQRQSQGPLHKQEKER</sequence>
<dbReference type="RefSeq" id="WP_077151607.1">
    <property type="nucleotide sequence ID" value="NZ_CABMMO010000007.1"/>
</dbReference>
<name>A0A1V2UID1_ENTMU</name>
<dbReference type="Proteomes" id="UP000189299">
    <property type="component" value="Unassembled WGS sequence"/>
</dbReference>
<feature type="region of interest" description="Disordered" evidence="1">
    <location>
        <begin position="20"/>
        <end position="43"/>
    </location>
</feature>
<evidence type="ECO:0000256" key="1">
    <source>
        <dbReference type="SAM" id="MobiDB-lite"/>
    </source>
</evidence>
<evidence type="ECO:0000313" key="2">
    <source>
        <dbReference type="EMBL" id="ONN43109.1"/>
    </source>
</evidence>
<feature type="compositionally biased region" description="Basic and acidic residues" evidence="1">
    <location>
        <begin position="171"/>
        <end position="181"/>
    </location>
</feature>
<organism evidence="2 3">
    <name type="scientific">Enterococcus mundtii</name>
    <dbReference type="NCBI Taxonomy" id="53346"/>
    <lineage>
        <taxon>Bacteria</taxon>
        <taxon>Bacillati</taxon>
        <taxon>Bacillota</taxon>
        <taxon>Bacilli</taxon>
        <taxon>Lactobacillales</taxon>
        <taxon>Enterococcaceae</taxon>
        <taxon>Enterococcus</taxon>
    </lineage>
</organism>
<dbReference type="EMBL" id="MSTR01000007">
    <property type="protein sequence ID" value="ONN43109.1"/>
    <property type="molecule type" value="Genomic_DNA"/>
</dbReference>
<gene>
    <name evidence="2" type="ORF">BTN92_08555</name>
</gene>
<feature type="compositionally biased region" description="Basic and acidic residues" evidence="1">
    <location>
        <begin position="119"/>
        <end position="130"/>
    </location>
</feature>
<reference evidence="2 3" key="1">
    <citation type="submission" date="2016-12" db="EMBL/GenBank/DDBJ databases">
        <authorList>
            <person name="Song W.-J."/>
            <person name="Kurnit D.M."/>
        </authorList>
    </citation>
    <scope>NUCLEOTIDE SEQUENCE [LARGE SCALE GENOMIC DNA]</scope>
    <source>
        <strain evidence="2 3">CGB1038-1_S1</strain>
    </source>
</reference>
<dbReference type="AlphaFoldDB" id="A0A1V2UID1"/>
<accession>A0A1V2UID1</accession>